<evidence type="ECO:0000313" key="3">
    <source>
        <dbReference type="Proteomes" id="UP000627369"/>
    </source>
</evidence>
<keyword evidence="3" id="KW-1185">Reference proteome</keyword>
<feature type="domain" description="STAS" evidence="1">
    <location>
        <begin position="27"/>
        <end position="122"/>
    </location>
</feature>
<accession>A0A919KP29</accession>
<dbReference type="PROSITE" id="PS50801">
    <property type="entry name" value="STAS"/>
    <property type="match status" value="1"/>
</dbReference>
<proteinExistence type="predicted"/>
<name>A0A919KP29_9MICO</name>
<dbReference type="Gene3D" id="3.30.750.24">
    <property type="entry name" value="STAS domain"/>
    <property type="match status" value="1"/>
</dbReference>
<dbReference type="RefSeq" id="WP_189667749.1">
    <property type="nucleotide sequence ID" value="NZ_BNAS01000001.1"/>
</dbReference>
<dbReference type="InterPro" id="IPR036513">
    <property type="entry name" value="STAS_dom_sf"/>
</dbReference>
<dbReference type="GO" id="GO:0043856">
    <property type="term" value="F:anti-sigma factor antagonist activity"/>
    <property type="evidence" value="ECO:0007669"/>
    <property type="project" value="TreeGrafter"/>
</dbReference>
<dbReference type="SUPFAM" id="SSF52091">
    <property type="entry name" value="SpoIIaa-like"/>
    <property type="match status" value="1"/>
</dbReference>
<sequence>MQVSNTEFDNRGRTGGIMFEEQSRTSVVSMWGEIDVSLRGESSAAIANALERAKAVVIDTSKVTFMDSTGVAFLMQMYTYGTQDGLTVSLPEPPPVVRTVIEMLGVDALFAQEAHPAVAQEA</sequence>
<reference evidence="2" key="1">
    <citation type="journal article" date="2014" name="Int. J. Syst. Evol. Microbiol.">
        <title>Complete genome sequence of Corynebacterium casei LMG S-19264T (=DSM 44701T), isolated from a smear-ripened cheese.</title>
        <authorList>
            <consortium name="US DOE Joint Genome Institute (JGI-PGF)"/>
            <person name="Walter F."/>
            <person name="Albersmeier A."/>
            <person name="Kalinowski J."/>
            <person name="Ruckert C."/>
        </authorList>
    </citation>
    <scope>NUCLEOTIDE SEQUENCE</scope>
    <source>
        <strain evidence="2">CGMCC 4.7398</strain>
    </source>
</reference>
<evidence type="ECO:0000313" key="2">
    <source>
        <dbReference type="EMBL" id="GHH66233.1"/>
    </source>
</evidence>
<gene>
    <name evidence="2" type="ORF">GCM10017772_05790</name>
</gene>
<dbReference type="PANTHER" id="PTHR33495">
    <property type="entry name" value="ANTI-SIGMA FACTOR ANTAGONIST TM_1081-RELATED-RELATED"/>
    <property type="match status" value="1"/>
</dbReference>
<comment type="caution">
    <text evidence="2">The sequence shown here is derived from an EMBL/GenBank/DDBJ whole genome shotgun (WGS) entry which is preliminary data.</text>
</comment>
<dbReference type="PANTHER" id="PTHR33495:SF2">
    <property type="entry name" value="ANTI-SIGMA FACTOR ANTAGONIST TM_1081-RELATED"/>
    <property type="match status" value="1"/>
</dbReference>
<dbReference type="EMBL" id="BNAS01000001">
    <property type="protein sequence ID" value="GHH66233.1"/>
    <property type="molecule type" value="Genomic_DNA"/>
</dbReference>
<protein>
    <recommendedName>
        <fullName evidence="1">STAS domain-containing protein</fullName>
    </recommendedName>
</protein>
<dbReference type="InterPro" id="IPR002645">
    <property type="entry name" value="STAS_dom"/>
</dbReference>
<dbReference type="CDD" id="cd07043">
    <property type="entry name" value="STAS_anti-anti-sigma_factors"/>
    <property type="match status" value="1"/>
</dbReference>
<dbReference type="Proteomes" id="UP000627369">
    <property type="component" value="Unassembled WGS sequence"/>
</dbReference>
<organism evidence="2 3">
    <name type="scientific">Promicromonospora soli</name>
    <dbReference type="NCBI Taxonomy" id="2035533"/>
    <lineage>
        <taxon>Bacteria</taxon>
        <taxon>Bacillati</taxon>
        <taxon>Actinomycetota</taxon>
        <taxon>Actinomycetes</taxon>
        <taxon>Micrococcales</taxon>
        <taxon>Promicromonosporaceae</taxon>
        <taxon>Promicromonospora</taxon>
    </lineage>
</organism>
<reference evidence="2" key="2">
    <citation type="submission" date="2020-09" db="EMBL/GenBank/DDBJ databases">
        <authorList>
            <person name="Sun Q."/>
            <person name="Zhou Y."/>
        </authorList>
    </citation>
    <scope>NUCLEOTIDE SEQUENCE</scope>
    <source>
        <strain evidence="2">CGMCC 4.7398</strain>
    </source>
</reference>
<evidence type="ECO:0000259" key="1">
    <source>
        <dbReference type="PROSITE" id="PS50801"/>
    </source>
</evidence>
<dbReference type="Pfam" id="PF01740">
    <property type="entry name" value="STAS"/>
    <property type="match status" value="1"/>
</dbReference>
<dbReference type="AlphaFoldDB" id="A0A919KP29"/>